<evidence type="ECO:0000313" key="2">
    <source>
        <dbReference type="Proteomes" id="UP000741360"/>
    </source>
</evidence>
<protein>
    <submittedName>
        <fullName evidence="1">Uncharacterized protein</fullName>
    </submittedName>
</protein>
<evidence type="ECO:0000313" key="1">
    <source>
        <dbReference type="EMBL" id="MBI3014250.1"/>
    </source>
</evidence>
<dbReference type="Proteomes" id="UP000741360">
    <property type="component" value="Unassembled WGS sequence"/>
</dbReference>
<feature type="non-terminal residue" evidence="1">
    <location>
        <position position="70"/>
    </location>
</feature>
<accession>A0A932GNT4</accession>
<dbReference type="EMBL" id="JACPSX010000070">
    <property type="protein sequence ID" value="MBI3014250.1"/>
    <property type="molecule type" value="Genomic_DNA"/>
</dbReference>
<name>A0A932GNT4_UNCTE</name>
<dbReference type="AlphaFoldDB" id="A0A932GNT4"/>
<reference evidence="1" key="1">
    <citation type="submission" date="2020-07" db="EMBL/GenBank/DDBJ databases">
        <title>Huge and variable diversity of episymbiotic CPR bacteria and DPANN archaea in groundwater ecosystems.</title>
        <authorList>
            <person name="He C.Y."/>
            <person name="Keren R."/>
            <person name="Whittaker M."/>
            <person name="Farag I.F."/>
            <person name="Doudna J."/>
            <person name="Cate J.H.D."/>
            <person name="Banfield J.F."/>
        </authorList>
    </citation>
    <scope>NUCLEOTIDE SEQUENCE</scope>
    <source>
        <strain evidence="1">NC_groundwater_717_Ag_S-0.2um_59_8</strain>
    </source>
</reference>
<proteinExistence type="predicted"/>
<sequence length="70" mass="7586">MRTVKRVGSSLAQTLSVVFLLLATGCVSPQTLQPLAQQNRTNIANYGSNVEAMRIALRKEVALHAALQVH</sequence>
<gene>
    <name evidence="1" type="ORF">HYY65_04085</name>
</gene>
<organism evidence="1 2">
    <name type="scientific">Tectimicrobiota bacterium</name>
    <dbReference type="NCBI Taxonomy" id="2528274"/>
    <lineage>
        <taxon>Bacteria</taxon>
        <taxon>Pseudomonadati</taxon>
        <taxon>Nitrospinota/Tectimicrobiota group</taxon>
        <taxon>Candidatus Tectimicrobiota</taxon>
    </lineage>
</organism>
<dbReference type="PROSITE" id="PS51257">
    <property type="entry name" value="PROKAR_LIPOPROTEIN"/>
    <property type="match status" value="1"/>
</dbReference>
<comment type="caution">
    <text evidence="1">The sequence shown here is derived from an EMBL/GenBank/DDBJ whole genome shotgun (WGS) entry which is preliminary data.</text>
</comment>